<evidence type="ECO:0000256" key="1">
    <source>
        <dbReference type="ARBA" id="ARBA00006739"/>
    </source>
</evidence>
<feature type="domain" description="Glycosyltransferase 2-like" evidence="5">
    <location>
        <begin position="43"/>
        <end position="242"/>
    </location>
</feature>
<evidence type="ECO:0000313" key="6">
    <source>
        <dbReference type="EMBL" id="SFQ15705.1"/>
    </source>
</evidence>
<keyword evidence="3 6" id="KW-0808">Transferase</keyword>
<accession>A0A1I5W7I5</accession>
<evidence type="ECO:0000259" key="5">
    <source>
        <dbReference type="Pfam" id="PF00535"/>
    </source>
</evidence>
<evidence type="ECO:0000256" key="3">
    <source>
        <dbReference type="ARBA" id="ARBA00022679"/>
    </source>
</evidence>
<feature type="transmembrane region" description="Helical" evidence="4">
    <location>
        <begin position="355"/>
        <end position="374"/>
    </location>
</feature>
<sequence length="445" mass="51245">MSYWSFLFTAIFVLYLLLQLKYIYRSLKVKKAPYISNKEKKITVLIPAFNEGLVLLQCLESWKRLNYDNKEAIFINDGSTDNTMNVLHELLDLLIVEKEITLDNSSINFSRLFQSKNFPQIYVIDQLNGGKSAALNAGISIATGEIVITLDADSILESDSLTRINESFSDPKVIAAGGMVQVGQVINRRGNNFYGKNWIIKYQLSGYLSSFYVRKVTQAKLNVLGVVSGAFGAFRLSILQQIGGFKDTLGEDMEITFRLHKFIHERKLGEKMIFVPEAVCYTEVPEDFKSLLHQRVRWQKGFLDCINLYKKDFFTKLSKRFSFFLLFESIVLSILGIITIFILPITLYLGNISPFTIVLLITAWSSEFILRLVAVQRAGHFGYTFSSKQWLKIILFTIWESVTYRLLDTFFFFYGSILYIFGNRHNWHKLQRNGSVIYSELEAVR</sequence>
<protein>
    <submittedName>
        <fullName evidence="6">Glycosyltransferase, catalytic subunit of cellulose synthase and poly-beta-1,6-N-acetylglucosamine synthase</fullName>
    </submittedName>
</protein>
<keyword evidence="2" id="KW-0328">Glycosyltransferase</keyword>
<keyword evidence="4" id="KW-0812">Transmembrane</keyword>
<feature type="transmembrane region" description="Helical" evidence="4">
    <location>
        <begin position="6"/>
        <end position="24"/>
    </location>
</feature>
<dbReference type="Pfam" id="PF00535">
    <property type="entry name" value="Glycos_transf_2"/>
    <property type="match status" value="1"/>
</dbReference>
<reference evidence="7" key="1">
    <citation type="submission" date="2016-10" db="EMBL/GenBank/DDBJ databases">
        <authorList>
            <person name="Varghese N."/>
            <person name="Submissions S."/>
        </authorList>
    </citation>
    <scope>NUCLEOTIDE SEQUENCE [LARGE SCALE GENOMIC DNA]</scope>
    <source>
        <strain evidence="7">DSM 11706</strain>
    </source>
</reference>
<dbReference type="RefSeq" id="WP_217646093.1">
    <property type="nucleotide sequence ID" value="NZ_FOXU01000001.1"/>
</dbReference>
<dbReference type="CDD" id="cd06423">
    <property type="entry name" value="CESA_like"/>
    <property type="match status" value="1"/>
</dbReference>
<dbReference type="EMBL" id="FOXU01000001">
    <property type="protein sequence ID" value="SFQ15705.1"/>
    <property type="molecule type" value="Genomic_DNA"/>
</dbReference>
<dbReference type="InterPro" id="IPR001173">
    <property type="entry name" value="Glyco_trans_2-like"/>
</dbReference>
<dbReference type="InterPro" id="IPR029044">
    <property type="entry name" value="Nucleotide-diphossugar_trans"/>
</dbReference>
<comment type="similarity">
    <text evidence="1">Belongs to the glycosyltransferase 2 family.</text>
</comment>
<keyword evidence="7" id="KW-1185">Reference proteome</keyword>
<dbReference type="PANTHER" id="PTHR43630:SF1">
    <property type="entry name" value="POLY-BETA-1,6-N-ACETYL-D-GLUCOSAMINE SYNTHASE"/>
    <property type="match status" value="1"/>
</dbReference>
<evidence type="ECO:0000256" key="4">
    <source>
        <dbReference type="SAM" id="Phobius"/>
    </source>
</evidence>
<gene>
    <name evidence="6" type="ORF">SAMN05421670_1141</name>
</gene>
<name>A0A1I5W7I5_9BACI</name>
<evidence type="ECO:0000256" key="2">
    <source>
        <dbReference type="ARBA" id="ARBA00022676"/>
    </source>
</evidence>
<keyword evidence="4" id="KW-1133">Transmembrane helix</keyword>
<keyword evidence="4" id="KW-0472">Membrane</keyword>
<feature type="transmembrane region" description="Helical" evidence="4">
    <location>
        <begin position="323"/>
        <end position="349"/>
    </location>
</feature>
<dbReference type="PANTHER" id="PTHR43630">
    <property type="entry name" value="POLY-BETA-1,6-N-ACETYL-D-GLUCOSAMINE SYNTHASE"/>
    <property type="match status" value="1"/>
</dbReference>
<organism evidence="6 7">
    <name type="scientific">Psychrobacillus psychrotolerans</name>
    <dbReference type="NCBI Taxonomy" id="126156"/>
    <lineage>
        <taxon>Bacteria</taxon>
        <taxon>Bacillati</taxon>
        <taxon>Bacillota</taxon>
        <taxon>Bacilli</taxon>
        <taxon>Bacillales</taxon>
        <taxon>Bacillaceae</taxon>
        <taxon>Psychrobacillus</taxon>
    </lineage>
</organism>
<dbReference type="GO" id="GO:0016757">
    <property type="term" value="F:glycosyltransferase activity"/>
    <property type="evidence" value="ECO:0007669"/>
    <property type="project" value="UniProtKB-KW"/>
</dbReference>
<dbReference type="STRING" id="126156.SAMN05421670_1141"/>
<dbReference type="AlphaFoldDB" id="A0A1I5W7I5"/>
<evidence type="ECO:0000313" key="7">
    <source>
        <dbReference type="Proteomes" id="UP000198734"/>
    </source>
</evidence>
<dbReference type="Gene3D" id="3.90.550.10">
    <property type="entry name" value="Spore Coat Polysaccharide Biosynthesis Protein SpsA, Chain A"/>
    <property type="match status" value="1"/>
</dbReference>
<dbReference type="Proteomes" id="UP000198734">
    <property type="component" value="Unassembled WGS sequence"/>
</dbReference>
<dbReference type="SUPFAM" id="SSF53448">
    <property type="entry name" value="Nucleotide-diphospho-sugar transferases"/>
    <property type="match status" value="1"/>
</dbReference>
<proteinExistence type="inferred from homology"/>
<feature type="transmembrane region" description="Helical" evidence="4">
    <location>
        <begin position="405"/>
        <end position="422"/>
    </location>
</feature>